<keyword evidence="3" id="KW-0560">Oxidoreductase</keyword>
<name>A0AAQ3LDV4_9BACT</name>
<dbReference type="PANTHER" id="PTHR43498">
    <property type="entry name" value="FERREDOXIN:COB-COM HETERODISULFIDE REDUCTASE SUBUNIT A"/>
    <property type="match status" value="1"/>
</dbReference>
<gene>
    <name evidence="6" type="ORF">RZN69_10780</name>
</gene>
<protein>
    <submittedName>
        <fullName evidence="6">FAD-dependent oxidoreductase</fullName>
    </submittedName>
</protein>
<dbReference type="Gene3D" id="3.50.50.60">
    <property type="entry name" value="FAD/NAD(P)-binding domain"/>
    <property type="match status" value="1"/>
</dbReference>
<accession>A0AAQ3LDV4</accession>
<evidence type="ECO:0000256" key="1">
    <source>
        <dbReference type="ARBA" id="ARBA00022485"/>
    </source>
</evidence>
<dbReference type="GO" id="GO:0016491">
    <property type="term" value="F:oxidoreductase activity"/>
    <property type="evidence" value="ECO:0007669"/>
    <property type="project" value="UniProtKB-KW"/>
</dbReference>
<dbReference type="Pfam" id="PF12831">
    <property type="entry name" value="FAD_oxidored"/>
    <property type="match status" value="1"/>
</dbReference>
<dbReference type="GO" id="GO:0046872">
    <property type="term" value="F:metal ion binding"/>
    <property type="evidence" value="ECO:0007669"/>
    <property type="project" value="UniProtKB-KW"/>
</dbReference>
<keyword evidence="7" id="KW-1185">Reference proteome</keyword>
<sequence>MIVSDPTDRRELKCEHLSCDLAIAGGGVAAVCTAITAARQGAKVTLIQDRPVLGGNASSEVRLWVLGATAHMYNNNRWSREGGIMDEILVENMYRNAEGNPLIFDILLLEKVTNEPNITLLLNTAVYDVEKESPNRIRSITAFCSQNSTTYKVAAPYFCDGSGDGIVGFMAGAAFRMGAETKDEFGELFAPDESFGSLLGHSIYFYSKDTGKPVDFIAPSFAMKDIEKIIPRYKDFKTEESGCKLWWIEYGGRLDTVHDSEKIKWELWQIVYGVWDYIKNSGKFPDARNLTLEWVGTIPGKRESRRFEGDHILTQKDIVNLTQFEDAVSFGGWSIDLHPADGVYSEKPGSIHMHPQGIYQIPYRCLYSRNIDNLFLTGRITSSSHVAFGSTRVIATAAHSGQAVGIAAKMCLEKQCQPADIYHEKHYPELQVRLERTGQHIPRIKVNDSADLAQTATISASSEYIVSNLPDCGETVKLESSWAQMIPVNPGALPSMNVIIDAFAETTLTVELRVSAYTSTHTPNIVLESKEIQLTTGNNQSVEVTFDANIDETRHVYLVFMKNESVAIHTSDLRLSGWLTTKDQGYEQSKEDEEKLGGNAMPFWCPQRRPGGKNFAVKFSQPIACFSCEHISNGVKRPSAGTNAWIPAQDDPQPTLQLEWDESQTIKQLTVFLDTDFDHAMESVLMGHPENIMPFCQQAFEILDGDEQVIYSITDNHESRIEIHFDQPIRTSSLKLRLPKPSGNDLKSIMGISVFKNQV</sequence>
<keyword evidence="1" id="KW-0004">4Fe-4S</keyword>
<dbReference type="AlphaFoldDB" id="A0AAQ3LDV4"/>
<dbReference type="RefSeq" id="WP_317836132.1">
    <property type="nucleotide sequence ID" value="NZ_CP136920.1"/>
</dbReference>
<dbReference type="InterPro" id="IPR039650">
    <property type="entry name" value="HdrA-like"/>
</dbReference>
<evidence type="ECO:0000256" key="2">
    <source>
        <dbReference type="ARBA" id="ARBA00022723"/>
    </source>
</evidence>
<evidence type="ECO:0000256" key="4">
    <source>
        <dbReference type="ARBA" id="ARBA00023004"/>
    </source>
</evidence>
<dbReference type="Proteomes" id="UP001304300">
    <property type="component" value="Chromosome"/>
</dbReference>
<organism evidence="6 7">
    <name type="scientific">Rubellicoccus peritrichatus</name>
    <dbReference type="NCBI Taxonomy" id="3080537"/>
    <lineage>
        <taxon>Bacteria</taxon>
        <taxon>Pseudomonadati</taxon>
        <taxon>Verrucomicrobiota</taxon>
        <taxon>Opitutia</taxon>
        <taxon>Puniceicoccales</taxon>
        <taxon>Cerasicoccaceae</taxon>
        <taxon>Rubellicoccus</taxon>
    </lineage>
</organism>
<keyword evidence="2" id="KW-0479">Metal-binding</keyword>
<proteinExistence type="predicted"/>
<dbReference type="PANTHER" id="PTHR43498:SF1">
    <property type="entry name" value="COB--COM HETERODISULFIDE REDUCTASE IRON-SULFUR SUBUNIT A"/>
    <property type="match status" value="1"/>
</dbReference>
<keyword evidence="4" id="KW-0408">Iron</keyword>
<dbReference type="SUPFAM" id="SSF51905">
    <property type="entry name" value="FAD/NAD(P)-binding domain"/>
    <property type="match status" value="1"/>
</dbReference>
<evidence type="ECO:0000256" key="3">
    <source>
        <dbReference type="ARBA" id="ARBA00023002"/>
    </source>
</evidence>
<evidence type="ECO:0000313" key="7">
    <source>
        <dbReference type="Proteomes" id="UP001304300"/>
    </source>
</evidence>
<evidence type="ECO:0000256" key="5">
    <source>
        <dbReference type="ARBA" id="ARBA00023014"/>
    </source>
</evidence>
<evidence type="ECO:0000313" key="6">
    <source>
        <dbReference type="EMBL" id="WOO43572.1"/>
    </source>
</evidence>
<reference evidence="6 7" key="1">
    <citation type="submission" date="2023-10" db="EMBL/GenBank/DDBJ databases">
        <title>Rubellicoccus peritrichatus gen. nov., sp. nov., isolated from an algae of coral reef tank.</title>
        <authorList>
            <person name="Luo J."/>
        </authorList>
    </citation>
    <scope>NUCLEOTIDE SEQUENCE [LARGE SCALE GENOMIC DNA]</scope>
    <source>
        <strain evidence="6 7">CR14</strain>
    </source>
</reference>
<dbReference type="GO" id="GO:0051539">
    <property type="term" value="F:4 iron, 4 sulfur cluster binding"/>
    <property type="evidence" value="ECO:0007669"/>
    <property type="project" value="UniProtKB-KW"/>
</dbReference>
<dbReference type="InterPro" id="IPR036188">
    <property type="entry name" value="FAD/NAD-bd_sf"/>
</dbReference>
<dbReference type="EMBL" id="CP136920">
    <property type="protein sequence ID" value="WOO43572.1"/>
    <property type="molecule type" value="Genomic_DNA"/>
</dbReference>
<dbReference type="KEGG" id="puo:RZN69_10780"/>
<keyword evidence="5" id="KW-0411">Iron-sulfur</keyword>